<evidence type="ECO:0000313" key="2">
    <source>
        <dbReference type="EMBL" id="MCB8611664.1"/>
    </source>
</evidence>
<proteinExistence type="predicted"/>
<evidence type="ECO:0000259" key="1">
    <source>
        <dbReference type="Pfam" id="PF17965"/>
    </source>
</evidence>
<name>A0AAW4VXZ6_9FIRM</name>
<reference evidence="2" key="1">
    <citation type="submission" date="2021-10" db="EMBL/GenBank/DDBJ databases">
        <title>Collection of gut derived symbiotic bacterial strains cultured from healthy donors.</title>
        <authorList>
            <person name="Lin H."/>
            <person name="Littmann E."/>
            <person name="Kohout C."/>
            <person name="Pamer E.G."/>
        </authorList>
    </citation>
    <scope>NUCLEOTIDE SEQUENCE</scope>
    <source>
        <strain evidence="2">DFI.4.48</strain>
    </source>
</reference>
<sequence>EVVTYVKDAQKAIIKYVNEKGNVEVARDTVNGKSGEVIAYTTTDKINELHRKGYELVSDGFTSAANKNFDFDASVDQ</sequence>
<protein>
    <recommendedName>
        <fullName evidence="1">Mucin binding domain-containing protein</fullName>
    </recommendedName>
</protein>
<dbReference type="Gene3D" id="3.10.20.470">
    <property type="match status" value="1"/>
</dbReference>
<feature type="domain" description="Mucin binding" evidence="1">
    <location>
        <begin position="10"/>
        <end position="77"/>
    </location>
</feature>
<dbReference type="Proteomes" id="UP001198439">
    <property type="component" value="Unassembled WGS sequence"/>
</dbReference>
<feature type="non-terminal residue" evidence="2">
    <location>
        <position position="1"/>
    </location>
</feature>
<dbReference type="Pfam" id="PF17965">
    <property type="entry name" value="MucBP_2"/>
    <property type="match status" value="1"/>
</dbReference>
<dbReference type="RefSeq" id="WP_227280222.1">
    <property type="nucleotide sequence ID" value="NZ_JAJDKZ010000277.1"/>
</dbReference>
<dbReference type="InterPro" id="IPR041558">
    <property type="entry name" value="MucBP_2"/>
</dbReference>
<gene>
    <name evidence="2" type="ORF">LJD69_13815</name>
</gene>
<organism evidence="2 3">
    <name type="scientific">Faecalibacillus faecis</name>
    <dbReference type="NCBI Taxonomy" id="1982628"/>
    <lineage>
        <taxon>Bacteria</taxon>
        <taxon>Bacillati</taxon>
        <taxon>Bacillota</taxon>
        <taxon>Erysipelotrichia</taxon>
        <taxon>Erysipelotrichales</taxon>
        <taxon>Coprobacillaceae</taxon>
        <taxon>Faecalibacillus</taxon>
    </lineage>
</organism>
<dbReference type="AlphaFoldDB" id="A0AAW4VXZ6"/>
<evidence type="ECO:0000313" key="3">
    <source>
        <dbReference type="Proteomes" id="UP001198439"/>
    </source>
</evidence>
<accession>A0AAW4VXZ6</accession>
<dbReference type="EMBL" id="JAJDKZ010000277">
    <property type="protein sequence ID" value="MCB8611664.1"/>
    <property type="molecule type" value="Genomic_DNA"/>
</dbReference>
<feature type="non-terminal residue" evidence="2">
    <location>
        <position position="77"/>
    </location>
</feature>
<comment type="caution">
    <text evidence="2">The sequence shown here is derived from an EMBL/GenBank/DDBJ whole genome shotgun (WGS) entry which is preliminary data.</text>
</comment>